<evidence type="ECO:0000256" key="6">
    <source>
        <dbReference type="PROSITE-ProRule" id="PRU00024"/>
    </source>
</evidence>
<reference evidence="11" key="1">
    <citation type="submission" date="2016-03" db="EMBL/GenBank/DDBJ databases">
        <title>Mechanisms controlling the formation of the plant cell surface in tip-growing cells are functionally conserved among land plants.</title>
        <authorList>
            <person name="Honkanen S."/>
            <person name="Jones V.A."/>
            <person name="Morieri G."/>
            <person name="Champion C."/>
            <person name="Hetherington A.J."/>
            <person name="Kelly S."/>
            <person name="Saint-Marcoux D."/>
            <person name="Proust H."/>
            <person name="Prescott H."/>
            <person name="Dolan L."/>
        </authorList>
    </citation>
    <scope>NUCLEOTIDE SEQUENCE [LARGE SCALE GENOMIC DNA]</scope>
    <source>
        <tissue evidence="11">Whole gametophyte</tissue>
    </source>
</reference>
<dbReference type="GO" id="GO:0006355">
    <property type="term" value="P:regulation of DNA-templated transcription"/>
    <property type="evidence" value="ECO:0007669"/>
    <property type="project" value="TreeGrafter"/>
</dbReference>
<dbReference type="PANTHER" id="PTHR31874:SF1">
    <property type="entry name" value="ZINC FINGER PROTEIN CONSTANS-LIKE 6"/>
    <property type="match status" value="1"/>
</dbReference>
<dbReference type="Pfam" id="PF06203">
    <property type="entry name" value="CCT"/>
    <property type="match status" value="1"/>
</dbReference>
<sequence length="459" mass="50894">MERLIASCERGQYFSCRRSNQPQLLSPIGNEGSSSGGDDGGESENISSGSAIFVFSQLEKVAEMTATTEDRSMDPKTATAVMSMAGRAVRACDVCGRDRARWYCAADEAYLCGRCDNSIHCVNALASRHERVRLNPNGTACKGGERTSSKSFPGLQIRKSSKSLKHHVNPKMRMIKDEMLAQSFFSNPDDTSRVPGYPESLPEDESSRLGLPAYVPDLQASVDDLGGDGSASDGFPMDMPQELDSLERGDEDCVGGSDDEYLDFTDIVTEADFLDDKGDEGSVFSLDDIKSEHCHDAVKNEGFGQFQPVCNDGFESINVKVEKDGSLFHQTQQFSEEGQTKCLSLKLNYEDVLSAWSGRGPLWTEDGGQPQTVPILSNIDMALNLDLESYHREQLGEVPVLGMGEEVSEVGVGREARVMRYREKRRTRLFSKQIRYEVRKLNAERRPRMKGRFVKRLPP</sequence>
<protein>
    <recommendedName>
        <fullName evidence="13">CCT domain-containing protein</fullName>
    </recommendedName>
</protein>
<feature type="region of interest" description="Disordered" evidence="8">
    <location>
        <begin position="24"/>
        <end position="43"/>
    </location>
</feature>
<dbReference type="InterPro" id="IPR000315">
    <property type="entry name" value="Znf_B-box"/>
</dbReference>
<evidence type="ECO:0000259" key="10">
    <source>
        <dbReference type="PROSITE" id="PS51017"/>
    </source>
</evidence>
<dbReference type="InterPro" id="IPR049808">
    <property type="entry name" value="CONSTANS-like_Bbox1"/>
</dbReference>
<evidence type="ECO:0000256" key="8">
    <source>
        <dbReference type="SAM" id="MobiDB-lite"/>
    </source>
</evidence>
<keyword evidence="3" id="KW-0479">Metal-binding</keyword>
<evidence type="ECO:0000256" key="2">
    <source>
        <dbReference type="ARBA" id="ARBA00010024"/>
    </source>
</evidence>
<dbReference type="InterPro" id="IPR010402">
    <property type="entry name" value="CCT_domain"/>
</dbReference>
<dbReference type="PROSITE" id="PS51017">
    <property type="entry name" value="CCT"/>
    <property type="match status" value="1"/>
</dbReference>
<proteinExistence type="inferred from homology"/>
<dbReference type="InterPro" id="IPR052453">
    <property type="entry name" value="CONSTANS-like_ZF"/>
</dbReference>
<dbReference type="Pfam" id="PF00643">
    <property type="entry name" value="zf-B_box"/>
    <property type="match status" value="1"/>
</dbReference>
<name>A0A176VRW0_MARPO</name>
<keyword evidence="5 7" id="KW-0539">Nucleus</keyword>
<comment type="caution">
    <text evidence="11">The sequence shown here is derived from an EMBL/GenBank/DDBJ whole genome shotgun (WGS) entry which is preliminary data.</text>
</comment>
<evidence type="ECO:0000259" key="9">
    <source>
        <dbReference type="PROSITE" id="PS50119"/>
    </source>
</evidence>
<evidence type="ECO:0008006" key="13">
    <source>
        <dbReference type="Google" id="ProtNLM"/>
    </source>
</evidence>
<feature type="region of interest" description="Disordered" evidence="8">
    <location>
        <begin position="186"/>
        <end position="207"/>
    </location>
</feature>
<keyword evidence="6" id="KW-0863">Zinc-finger</keyword>
<dbReference type="SMART" id="SM00336">
    <property type="entry name" value="BBOX"/>
    <property type="match status" value="1"/>
</dbReference>
<dbReference type="PANTHER" id="PTHR31874">
    <property type="entry name" value="CCT MOTIF FAMILY PROTEIN, EXPRESSED"/>
    <property type="match status" value="1"/>
</dbReference>
<evidence type="ECO:0000256" key="3">
    <source>
        <dbReference type="ARBA" id="ARBA00022723"/>
    </source>
</evidence>
<evidence type="ECO:0000313" key="12">
    <source>
        <dbReference type="Proteomes" id="UP000077202"/>
    </source>
</evidence>
<evidence type="ECO:0000256" key="5">
    <source>
        <dbReference type="ARBA" id="ARBA00023242"/>
    </source>
</evidence>
<evidence type="ECO:0000256" key="7">
    <source>
        <dbReference type="PROSITE-ProRule" id="PRU00357"/>
    </source>
</evidence>
<dbReference type="CDD" id="cd19821">
    <property type="entry name" value="Bbox1_BBX-like"/>
    <property type="match status" value="1"/>
</dbReference>
<dbReference type="GO" id="GO:0005634">
    <property type="term" value="C:nucleus"/>
    <property type="evidence" value="ECO:0007669"/>
    <property type="project" value="UniProtKB-SubCell"/>
</dbReference>
<dbReference type="AlphaFoldDB" id="A0A176VRW0"/>
<evidence type="ECO:0000256" key="4">
    <source>
        <dbReference type="ARBA" id="ARBA00022833"/>
    </source>
</evidence>
<comment type="subcellular location">
    <subcellularLocation>
        <location evidence="1 7">Nucleus</location>
    </subcellularLocation>
</comment>
<dbReference type="GO" id="GO:0008270">
    <property type="term" value="F:zinc ion binding"/>
    <property type="evidence" value="ECO:0007669"/>
    <property type="project" value="UniProtKB-KW"/>
</dbReference>
<comment type="similarity">
    <text evidence="2">Belongs to the CONSTANS family.</text>
</comment>
<accession>A0A176VRW0</accession>
<dbReference type="Proteomes" id="UP000077202">
    <property type="component" value="Unassembled WGS sequence"/>
</dbReference>
<dbReference type="PROSITE" id="PS50119">
    <property type="entry name" value="ZF_BBOX"/>
    <property type="match status" value="1"/>
</dbReference>
<dbReference type="EMBL" id="LVLJ01002827">
    <property type="protein sequence ID" value="OAE23550.1"/>
    <property type="molecule type" value="Genomic_DNA"/>
</dbReference>
<evidence type="ECO:0000256" key="1">
    <source>
        <dbReference type="ARBA" id="ARBA00004123"/>
    </source>
</evidence>
<organism evidence="11 12">
    <name type="scientific">Marchantia polymorpha subsp. ruderalis</name>
    <dbReference type="NCBI Taxonomy" id="1480154"/>
    <lineage>
        <taxon>Eukaryota</taxon>
        <taxon>Viridiplantae</taxon>
        <taxon>Streptophyta</taxon>
        <taxon>Embryophyta</taxon>
        <taxon>Marchantiophyta</taxon>
        <taxon>Marchantiopsida</taxon>
        <taxon>Marchantiidae</taxon>
        <taxon>Marchantiales</taxon>
        <taxon>Marchantiaceae</taxon>
        <taxon>Marchantia</taxon>
    </lineage>
</organism>
<evidence type="ECO:0000313" key="11">
    <source>
        <dbReference type="EMBL" id="OAE23550.1"/>
    </source>
</evidence>
<keyword evidence="12" id="KW-1185">Reference proteome</keyword>
<keyword evidence="4" id="KW-0862">Zinc</keyword>
<feature type="domain" description="B box-type" evidence="9">
    <location>
        <begin position="87"/>
        <end position="134"/>
    </location>
</feature>
<gene>
    <name evidence="11" type="ORF">AXG93_4284s1200</name>
</gene>
<feature type="domain" description="CCT" evidence="10">
    <location>
        <begin position="414"/>
        <end position="456"/>
    </location>
</feature>